<protein>
    <recommendedName>
        <fullName evidence="5 13">Inositol oxygenase</fullName>
        <ecNumber evidence="4 13">1.13.99.1</ecNumber>
    </recommendedName>
    <alternativeName>
        <fullName evidence="10 13">Myo-inositol oxygenase</fullName>
    </alternativeName>
</protein>
<evidence type="ECO:0000256" key="2">
    <source>
        <dbReference type="ARBA" id="ARBA00005167"/>
    </source>
</evidence>
<dbReference type="PANTHER" id="PTHR12588:SF0">
    <property type="entry name" value="INOSITOL OXYGENASE"/>
    <property type="match status" value="1"/>
</dbReference>
<feature type="binding site" evidence="12">
    <location>
        <position position="129"/>
    </location>
    <ligand>
        <name>Fe cation</name>
        <dbReference type="ChEBI" id="CHEBI:24875"/>
        <label>1</label>
    </ligand>
</feature>
<dbReference type="Proteomes" id="UP000192247">
    <property type="component" value="Unassembled WGS sequence"/>
</dbReference>
<evidence type="ECO:0000256" key="5">
    <source>
        <dbReference type="ARBA" id="ARBA00019269"/>
    </source>
</evidence>
<dbReference type="GO" id="GO:0005506">
    <property type="term" value="F:iron ion binding"/>
    <property type="evidence" value="ECO:0007669"/>
    <property type="project" value="InterPro"/>
</dbReference>
<evidence type="ECO:0000256" key="8">
    <source>
        <dbReference type="ARBA" id="ARBA00023002"/>
    </source>
</evidence>
<dbReference type="GO" id="GO:0005737">
    <property type="term" value="C:cytoplasm"/>
    <property type="evidence" value="ECO:0007669"/>
    <property type="project" value="UniProtKB-SubCell"/>
</dbReference>
<comment type="similarity">
    <text evidence="3 13">Belongs to the myo-inositol oxygenase family.</text>
</comment>
<evidence type="ECO:0000256" key="13">
    <source>
        <dbReference type="RuleBase" id="RU367039"/>
    </source>
</evidence>
<evidence type="ECO:0000313" key="15">
    <source>
        <dbReference type="Proteomes" id="UP000192247"/>
    </source>
</evidence>
<evidence type="ECO:0000256" key="4">
    <source>
        <dbReference type="ARBA" id="ARBA00011919"/>
    </source>
</evidence>
<dbReference type="AlphaFoldDB" id="A0A1V9X990"/>
<reference evidence="14 15" key="1">
    <citation type="journal article" date="2017" name="Gigascience">
        <title>Draft genome of the honey bee ectoparasitic mite, Tropilaelaps mercedesae, is shaped by the parasitic life history.</title>
        <authorList>
            <person name="Dong X."/>
            <person name="Armstrong S.D."/>
            <person name="Xia D."/>
            <person name="Makepeace B.L."/>
            <person name="Darby A.C."/>
            <person name="Kadowaki T."/>
        </authorList>
    </citation>
    <scope>NUCLEOTIDE SEQUENCE [LARGE SCALE GENOMIC DNA]</scope>
    <source>
        <strain evidence="14">Wuxi-XJTLU</strain>
    </source>
</reference>
<dbReference type="InParanoid" id="A0A1V9X990"/>
<dbReference type="EC" id="1.13.99.1" evidence="4 13"/>
<dbReference type="EMBL" id="MNPL01019339">
    <property type="protein sequence ID" value="OQR69938.1"/>
    <property type="molecule type" value="Genomic_DNA"/>
</dbReference>
<evidence type="ECO:0000256" key="11">
    <source>
        <dbReference type="ARBA" id="ARBA00048271"/>
    </source>
</evidence>
<keyword evidence="6 13" id="KW-0963">Cytoplasm</keyword>
<comment type="pathway">
    <text evidence="2 13">Polyol metabolism; myo-inositol degradation into D-glucuronate; D-glucuronate from myo-inositol: step 1/1.</text>
</comment>
<evidence type="ECO:0000256" key="9">
    <source>
        <dbReference type="ARBA" id="ARBA00023004"/>
    </source>
</evidence>
<feature type="binding site" evidence="12">
    <location>
        <position position="128"/>
    </location>
    <ligand>
        <name>Fe cation</name>
        <dbReference type="ChEBI" id="CHEBI:24875"/>
        <label>1</label>
    </ligand>
</feature>
<evidence type="ECO:0000256" key="3">
    <source>
        <dbReference type="ARBA" id="ARBA00005286"/>
    </source>
</evidence>
<dbReference type="GO" id="GO:0050113">
    <property type="term" value="F:inositol oxygenase activity"/>
    <property type="evidence" value="ECO:0007669"/>
    <property type="project" value="UniProtKB-UniRule"/>
</dbReference>
<comment type="caution">
    <text evidence="14">The sequence shown here is derived from an EMBL/GenBank/DDBJ whole genome shotgun (WGS) entry which is preliminary data.</text>
</comment>
<keyword evidence="8 13" id="KW-0560">Oxidoreductase</keyword>
<dbReference type="UniPathway" id="UPA00111">
    <property type="reaction ID" value="UER00527"/>
</dbReference>
<name>A0A1V9X990_9ACAR</name>
<comment type="subcellular location">
    <subcellularLocation>
        <location evidence="1 13">Cytoplasm</location>
    </subcellularLocation>
</comment>
<keyword evidence="15" id="KW-1185">Reference proteome</keyword>
<dbReference type="Pfam" id="PF05153">
    <property type="entry name" value="MIOX"/>
    <property type="match status" value="2"/>
</dbReference>
<dbReference type="FunCoup" id="A0A1V9X990">
    <property type="interactions" value="50"/>
</dbReference>
<keyword evidence="7 12" id="KW-0479">Metal-binding</keyword>
<keyword evidence="9 12" id="KW-0408">Iron</keyword>
<comment type="catalytic activity">
    <reaction evidence="11 13">
        <text>myo-inositol + O2 = D-glucuronate + H2O + H(+)</text>
        <dbReference type="Rhea" id="RHEA:23696"/>
        <dbReference type="ChEBI" id="CHEBI:15377"/>
        <dbReference type="ChEBI" id="CHEBI:15378"/>
        <dbReference type="ChEBI" id="CHEBI:15379"/>
        <dbReference type="ChEBI" id="CHEBI:17268"/>
        <dbReference type="ChEBI" id="CHEBI:58720"/>
        <dbReference type="EC" id="1.13.99.1"/>
    </reaction>
</comment>
<evidence type="ECO:0000256" key="12">
    <source>
        <dbReference type="PIRSR" id="PIRSR607828-2"/>
    </source>
</evidence>
<dbReference type="InterPro" id="IPR007828">
    <property type="entry name" value="Inositol_oxygenase"/>
</dbReference>
<evidence type="ECO:0000256" key="1">
    <source>
        <dbReference type="ARBA" id="ARBA00004496"/>
    </source>
</evidence>
<evidence type="ECO:0000313" key="14">
    <source>
        <dbReference type="EMBL" id="OQR69938.1"/>
    </source>
</evidence>
<sequence>MTFPKQMQQQLLYHIDPSLQYRPDCNPNQYRKYTINADDPVQKRVFETYLKMHTYQTVEFVKKKRAEYGSFDKIRMPIMAALNKLNDLIDESDPDVDMPNIVHAFQTAEEIRAKHPEHDWFHLTGLIHDLGNVHVVVEVLTNAPLAVQGKVMAFFDEPQWAVVGDTFPVGCQYAKSIVYRDFTFILNPDNDSERFVFTPTFARDADWRQLITSVRSTPAGKSLSSGKSYERGGGGDIHQWLDGAARVR</sequence>
<feature type="binding site" evidence="12">
    <location>
        <position position="103"/>
    </location>
    <ligand>
        <name>Fe cation</name>
        <dbReference type="ChEBI" id="CHEBI:24875"/>
        <label>1</label>
    </ligand>
</feature>
<proteinExistence type="inferred from homology"/>
<dbReference type="PANTHER" id="PTHR12588">
    <property type="entry name" value="MYOINOSITOL OXYGENASE"/>
    <property type="match status" value="1"/>
</dbReference>
<accession>A0A1V9X990</accession>
<dbReference type="SUPFAM" id="SSF109604">
    <property type="entry name" value="HD-domain/PDEase-like"/>
    <property type="match status" value="1"/>
</dbReference>
<dbReference type="STRING" id="418985.A0A1V9X990"/>
<dbReference type="GO" id="GO:0019310">
    <property type="term" value="P:inositol catabolic process"/>
    <property type="evidence" value="ECO:0007669"/>
    <property type="project" value="UniProtKB-UniRule"/>
</dbReference>
<evidence type="ECO:0000256" key="10">
    <source>
        <dbReference type="ARBA" id="ARBA00029668"/>
    </source>
</evidence>
<comment type="cofactor">
    <cofactor evidence="12 13">
        <name>Fe cation</name>
        <dbReference type="ChEBI" id="CHEBI:24875"/>
    </cofactor>
    <text evidence="12 13">Binds 2 iron ions per subunit.</text>
</comment>
<dbReference type="OrthoDB" id="5151075at2759"/>
<gene>
    <name evidence="14" type="ORF">BIW11_04258</name>
</gene>
<evidence type="ECO:0000256" key="6">
    <source>
        <dbReference type="ARBA" id="ARBA00022490"/>
    </source>
</evidence>
<organism evidence="14 15">
    <name type="scientific">Tropilaelaps mercedesae</name>
    <dbReference type="NCBI Taxonomy" id="418985"/>
    <lineage>
        <taxon>Eukaryota</taxon>
        <taxon>Metazoa</taxon>
        <taxon>Ecdysozoa</taxon>
        <taxon>Arthropoda</taxon>
        <taxon>Chelicerata</taxon>
        <taxon>Arachnida</taxon>
        <taxon>Acari</taxon>
        <taxon>Parasitiformes</taxon>
        <taxon>Mesostigmata</taxon>
        <taxon>Gamasina</taxon>
        <taxon>Dermanyssoidea</taxon>
        <taxon>Laelapidae</taxon>
        <taxon>Tropilaelaps</taxon>
    </lineage>
</organism>
<evidence type="ECO:0000256" key="7">
    <source>
        <dbReference type="ARBA" id="ARBA00022723"/>
    </source>
</evidence>